<sequence length="76" mass="8521">MYGKIGKAYDINGTEFNVDDKFVLSTLMAIIVSIREMNPDYPSVDSAIEKLAESIYEQIKEVEPSDTERTTDEPAS</sequence>
<reference evidence="1" key="1">
    <citation type="submission" date="2020-04" db="EMBL/GenBank/DDBJ databases">
        <authorList>
            <person name="Chiriac C."/>
            <person name="Salcher M."/>
            <person name="Ghai R."/>
            <person name="Kavagutti S V."/>
        </authorList>
    </citation>
    <scope>NUCLEOTIDE SEQUENCE</scope>
</reference>
<accession>A0A6J5LZP9</accession>
<dbReference type="EMBL" id="LR796647">
    <property type="protein sequence ID" value="CAB4156932.1"/>
    <property type="molecule type" value="Genomic_DNA"/>
</dbReference>
<gene>
    <name evidence="1" type="ORF">UFOVP355_43</name>
    <name evidence="2" type="ORF">UFOVP677_43</name>
</gene>
<protein>
    <submittedName>
        <fullName evidence="1">Uncharacterized protein</fullName>
    </submittedName>
</protein>
<dbReference type="EMBL" id="LR796366">
    <property type="protein sequence ID" value="CAB4139888.1"/>
    <property type="molecule type" value="Genomic_DNA"/>
</dbReference>
<evidence type="ECO:0000313" key="1">
    <source>
        <dbReference type="EMBL" id="CAB4139888.1"/>
    </source>
</evidence>
<organism evidence="1">
    <name type="scientific">uncultured Caudovirales phage</name>
    <dbReference type="NCBI Taxonomy" id="2100421"/>
    <lineage>
        <taxon>Viruses</taxon>
        <taxon>Duplodnaviria</taxon>
        <taxon>Heunggongvirae</taxon>
        <taxon>Uroviricota</taxon>
        <taxon>Caudoviricetes</taxon>
        <taxon>Peduoviridae</taxon>
        <taxon>Maltschvirus</taxon>
        <taxon>Maltschvirus maltsch</taxon>
    </lineage>
</organism>
<proteinExistence type="predicted"/>
<name>A0A6J5LZP9_9CAUD</name>
<evidence type="ECO:0000313" key="2">
    <source>
        <dbReference type="EMBL" id="CAB4156932.1"/>
    </source>
</evidence>